<accession>A0A1Y1QK94</accession>
<protein>
    <submittedName>
        <fullName evidence="2">Uncharacterized protein</fullName>
    </submittedName>
</protein>
<dbReference type="EMBL" id="MTEJ01000198">
    <property type="protein sequence ID" value="OQX07756.1"/>
    <property type="molecule type" value="Genomic_DNA"/>
</dbReference>
<keyword evidence="1" id="KW-0472">Membrane</keyword>
<keyword evidence="1" id="KW-0812">Transmembrane</keyword>
<organism evidence="2 3">
    <name type="scientific">Thiothrix lacustris</name>
    <dbReference type="NCBI Taxonomy" id="525917"/>
    <lineage>
        <taxon>Bacteria</taxon>
        <taxon>Pseudomonadati</taxon>
        <taxon>Pseudomonadota</taxon>
        <taxon>Gammaproteobacteria</taxon>
        <taxon>Thiotrichales</taxon>
        <taxon>Thiotrichaceae</taxon>
        <taxon>Thiothrix</taxon>
    </lineage>
</organism>
<feature type="transmembrane region" description="Helical" evidence="1">
    <location>
        <begin position="37"/>
        <end position="56"/>
    </location>
</feature>
<reference evidence="2 3" key="1">
    <citation type="submission" date="2017-01" db="EMBL/GenBank/DDBJ databases">
        <title>Novel large sulfur bacteria in the metagenomes of groundwater-fed chemosynthetic microbial mats in the Lake Huron basin.</title>
        <authorList>
            <person name="Sharrar A.M."/>
            <person name="Flood B.E."/>
            <person name="Bailey J.V."/>
            <person name="Jones D.S."/>
            <person name="Biddanda B."/>
            <person name="Ruberg S.A."/>
            <person name="Marcus D.N."/>
            <person name="Dick G.J."/>
        </authorList>
    </citation>
    <scope>NUCLEOTIDE SEQUENCE [LARGE SCALE GENOMIC DNA]</scope>
    <source>
        <strain evidence="2">A8</strain>
    </source>
</reference>
<comment type="caution">
    <text evidence="2">The sequence shown here is derived from an EMBL/GenBank/DDBJ whole genome shotgun (WGS) entry which is preliminary data.</text>
</comment>
<evidence type="ECO:0000256" key="1">
    <source>
        <dbReference type="SAM" id="Phobius"/>
    </source>
</evidence>
<dbReference type="AlphaFoldDB" id="A0A1Y1QK94"/>
<sequence>MLMTAKLPLPHLGLFLGSLVWIIALFLPVFHTTNGVVMGYWVLATGWMGFMVFQFAWYANLLELLGILLISRHPNWAMGLAVAGILLAGQAFWFEEIPRDTGTMHVVRLGLGFWLWYVGLLLITFSVIFGVHDDET</sequence>
<evidence type="ECO:0000313" key="3">
    <source>
        <dbReference type="Proteomes" id="UP000192491"/>
    </source>
</evidence>
<feature type="transmembrane region" description="Helical" evidence="1">
    <location>
        <begin position="12"/>
        <end position="30"/>
    </location>
</feature>
<feature type="transmembrane region" description="Helical" evidence="1">
    <location>
        <begin position="76"/>
        <end position="94"/>
    </location>
</feature>
<keyword evidence="1" id="KW-1133">Transmembrane helix</keyword>
<proteinExistence type="predicted"/>
<name>A0A1Y1QK94_9GAMM</name>
<evidence type="ECO:0000313" key="2">
    <source>
        <dbReference type="EMBL" id="OQX07756.1"/>
    </source>
</evidence>
<dbReference type="Proteomes" id="UP000192491">
    <property type="component" value="Unassembled WGS sequence"/>
</dbReference>
<feature type="transmembrane region" description="Helical" evidence="1">
    <location>
        <begin position="106"/>
        <end position="131"/>
    </location>
</feature>
<gene>
    <name evidence="2" type="ORF">BWK73_27210</name>
</gene>